<evidence type="ECO:0000259" key="4">
    <source>
        <dbReference type="PROSITE" id="PS51462"/>
    </source>
</evidence>
<dbReference type="SUPFAM" id="SSF55811">
    <property type="entry name" value="Nudix"/>
    <property type="match status" value="1"/>
</dbReference>
<dbReference type="FunFam" id="3.90.79.10:FF:000015">
    <property type="entry name" value="Nudix hydrolase 8"/>
    <property type="match status" value="1"/>
</dbReference>
<sequence length="262" mass="30013">MSSKTFQGVVDRYNGVTVDSHEEPCDPNQFLNQLLASIKEWEEENRRCIWFKIYINDAALIPILANEGFNFHHSRNDFVMMYKWLPKNSTANLPPACHTNLGVGGLVLNDKNEMLVVTEKHFEYPHWKLPGGYVERGEDIKDAAIREVKEETGIDAIFESMVTLRHTHNAMFGNSDIYVVVLLTATSTTITKSELEIKDCKWMSVDEFLNHPHAHEFNKFIVNQALDLKERGIKFNLQKSNITVGTWSRAITSLTIENISKI</sequence>
<dbReference type="InterPro" id="IPR015797">
    <property type="entry name" value="NUDIX_hydrolase-like_dom_sf"/>
</dbReference>
<protein>
    <submittedName>
        <fullName evidence="6">Uncharacterized protein LOC113395074</fullName>
    </submittedName>
</protein>
<dbReference type="GO" id="GO:0047631">
    <property type="term" value="F:ADP-ribose diphosphatase activity"/>
    <property type="evidence" value="ECO:0007669"/>
    <property type="project" value="TreeGrafter"/>
</dbReference>
<dbReference type="Pfam" id="PF18290">
    <property type="entry name" value="Nudix_hydro"/>
    <property type="match status" value="1"/>
</dbReference>
<keyword evidence="2 3" id="KW-0378">Hydrolase</keyword>
<evidence type="ECO:0000256" key="3">
    <source>
        <dbReference type="RuleBase" id="RU003476"/>
    </source>
</evidence>
<dbReference type="InterPro" id="IPR003293">
    <property type="entry name" value="Nudix_hydrolase6-like"/>
</dbReference>
<dbReference type="Gene3D" id="3.40.630.30">
    <property type="match status" value="1"/>
</dbReference>
<accession>A0A8B8HVQ1</accession>
<dbReference type="RefSeq" id="XP_064071837.1">
    <property type="nucleotide sequence ID" value="XM_064215767.1"/>
</dbReference>
<dbReference type="PROSITE" id="PS51462">
    <property type="entry name" value="NUDIX"/>
    <property type="match status" value="1"/>
</dbReference>
<evidence type="ECO:0000256" key="2">
    <source>
        <dbReference type="ARBA" id="ARBA00022801"/>
    </source>
</evidence>
<dbReference type="GeneID" id="113395074"/>
<name>A0A8B8HVQ1_VANTA</name>
<keyword evidence="5" id="KW-1185">Reference proteome</keyword>
<dbReference type="InterPro" id="IPR020084">
    <property type="entry name" value="NUDIX_hydrolase_CS"/>
</dbReference>
<dbReference type="GO" id="GO:0035529">
    <property type="term" value="F:NADH pyrophosphatase activity"/>
    <property type="evidence" value="ECO:0007669"/>
    <property type="project" value="TreeGrafter"/>
</dbReference>
<dbReference type="InterPro" id="IPR000086">
    <property type="entry name" value="NUDIX_hydrolase_dom"/>
</dbReference>
<dbReference type="AlphaFoldDB" id="A0A8B8HVQ1"/>
<dbReference type="InterPro" id="IPR040618">
    <property type="entry name" value="Pre-Nudix"/>
</dbReference>
<dbReference type="InterPro" id="IPR020476">
    <property type="entry name" value="Nudix_hydrolase"/>
</dbReference>
<gene>
    <name evidence="6" type="primary">LOC113395074</name>
</gene>
<reference evidence="6" key="1">
    <citation type="submission" date="2025-08" db="UniProtKB">
        <authorList>
            <consortium name="RefSeq"/>
        </authorList>
    </citation>
    <scope>IDENTIFICATION</scope>
    <source>
        <tissue evidence="6">Whole body</tissue>
    </source>
</reference>
<dbReference type="PANTHER" id="PTHR13994:SF13">
    <property type="entry name" value="FI03680P"/>
    <property type="match status" value="1"/>
</dbReference>
<organism evidence="5 6">
    <name type="scientific">Vanessa tameamea</name>
    <name type="common">Kamehameha butterfly</name>
    <dbReference type="NCBI Taxonomy" id="334116"/>
    <lineage>
        <taxon>Eukaryota</taxon>
        <taxon>Metazoa</taxon>
        <taxon>Ecdysozoa</taxon>
        <taxon>Arthropoda</taxon>
        <taxon>Hexapoda</taxon>
        <taxon>Insecta</taxon>
        <taxon>Pterygota</taxon>
        <taxon>Neoptera</taxon>
        <taxon>Endopterygota</taxon>
        <taxon>Lepidoptera</taxon>
        <taxon>Glossata</taxon>
        <taxon>Ditrysia</taxon>
        <taxon>Papilionoidea</taxon>
        <taxon>Nymphalidae</taxon>
        <taxon>Nymphalinae</taxon>
        <taxon>Vanessa</taxon>
    </lineage>
</organism>
<dbReference type="PRINTS" id="PR01356">
    <property type="entry name" value="GFGPROTEIN"/>
</dbReference>
<dbReference type="CDD" id="cd04670">
    <property type="entry name" value="NUDIX_ASFGF2_Nudt6"/>
    <property type="match status" value="1"/>
</dbReference>
<feature type="domain" description="Nudix hydrolase" evidence="4">
    <location>
        <begin position="98"/>
        <end position="225"/>
    </location>
</feature>
<dbReference type="Pfam" id="PF00293">
    <property type="entry name" value="NUDIX"/>
    <property type="match status" value="1"/>
</dbReference>
<dbReference type="PROSITE" id="PS00893">
    <property type="entry name" value="NUDIX_BOX"/>
    <property type="match status" value="1"/>
</dbReference>
<dbReference type="PANTHER" id="PTHR13994">
    <property type="entry name" value="NUDIX HYDROLASE RELATED"/>
    <property type="match status" value="1"/>
</dbReference>
<dbReference type="Proteomes" id="UP001652626">
    <property type="component" value="Chromosome 9"/>
</dbReference>
<comment type="similarity">
    <text evidence="1 3">Belongs to the Nudix hydrolase family.</text>
</comment>
<evidence type="ECO:0000313" key="5">
    <source>
        <dbReference type="Proteomes" id="UP001652626"/>
    </source>
</evidence>
<evidence type="ECO:0000313" key="6">
    <source>
        <dbReference type="RefSeq" id="XP_064071837.1"/>
    </source>
</evidence>
<proteinExistence type="inferred from homology"/>
<dbReference type="GO" id="GO:0051287">
    <property type="term" value="F:NAD binding"/>
    <property type="evidence" value="ECO:0007669"/>
    <property type="project" value="TreeGrafter"/>
</dbReference>
<dbReference type="Gene3D" id="3.90.79.10">
    <property type="entry name" value="Nucleoside Triphosphate Pyrophosphohydrolase"/>
    <property type="match status" value="1"/>
</dbReference>
<dbReference type="PRINTS" id="PR00502">
    <property type="entry name" value="NUDIXFAMILY"/>
</dbReference>
<evidence type="ECO:0000256" key="1">
    <source>
        <dbReference type="ARBA" id="ARBA00005582"/>
    </source>
</evidence>